<evidence type="ECO:0000313" key="3">
    <source>
        <dbReference type="EMBL" id="CDH54561.1"/>
    </source>
</evidence>
<keyword evidence="4" id="KW-1185">Reference proteome</keyword>
<comment type="caution">
    <text evidence="3">The sequence shown here is derived from an EMBL/GenBank/DDBJ whole genome shotgun (WGS) entry which is preliminary data.</text>
</comment>
<dbReference type="Pfam" id="PF07282">
    <property type="entry name" value="Cas12f1-like_TNB"/>
    <property type="match status" value="1"/>
</dbReference>
<dbReference type="AlphaFoldDB" id="A0A068S027"/>
<dbReference type="OrthoDB" id="2267145at2759"/>
<dbReference type="EMBL" id="CBTN010000023">
    <property type="protein sequence ID" value="CDH54561.1"/>
    <property type="molecule type" value="Genomic_DNA"/>
</dbReference>
<dbReference type="Proteomes" id="UP000027586">
    <property type="component" value="Unassembled WGS sequence"/>
</dbReference>
<gene>
    <name evidence="3" type="ORF">LCOR_05794.1</name>
</gene>
<protein>
    <recommendedName>
        <fullName evidence="2">Cas12f1-like TNB domain-containing protein</fullName>
    </recommendedName>
</protein>
<sequence>MEALESTFPFIGFLYGRMIPNQQWLERRKNSRNIHDLEDALSEGSTSSKFAKLAVYLAALKTDAGAIRLFEFYSSPSVRRRLWDNHLAQRSAMDRACHLGMQQGAITSHGNTNLPVIYAFGLDGMSKRARKGALAPMDHKFSRHLYQRLKQDVHPSSITRIDEYLSSKTCCNCSSHGVESRVQYLQHPATAYAPQRQSYRVVICNTCNKRLHRDGNAAHNLALDIWCYLKWRRRVGFRIRPSRRIQTT</sequence>
<dbReference type="InterPro" id="IPR010095">
    <property type="entry name" value="Cas12f1-like_TNB"/>
</dbReference>
<proteinExistence type="predicted"/>
<dbReference type="VEuPathDB" id="FungiDB:LCOR_05794.1"/>
<accession>A0A068S027</accession>
<evidence type="ECO:0000259" key="2">
    <source>
        <dbReference type="Pfam" id="PF07282"/>
    </source>
</evidence>
<name>A0A068S027_9FUNG</name>
<evidence type="ECO:0000256" key="1">
    <source>
        <dbReference type="ARBA" id="ARBA00023125"/>
    </source>
</evidence>
<keyword evidence="1" id="KW-0238">DNA-binding</keyword>
<feature type="domain" description="Cas12f1-like TNB" evidence="2">
    <location>
        <begin position="158"/>
        <end position="221"/>
    </location>
</feature>
<organism evidence="3 4">
    <name type="scientific">Lichtheimia corymbifera JMRC:FSU:9682</name>
    <dbReference type="NCBI Taxonomy" id="1263082"/>
    <lineage>
        <taxon>Eukaryota</taxon>
        <taxon>Fungi</taxon>
        <taxon>Fungi incertae sedis</taxon>
        <taxon>Mucoromycota</taxon>
        <taxon>Mucoromycotina</taxon>
        <taxon>Mucoromycetes</taxon>
        <taxon>Mucorales</taxon>
        <taxon>Lichtheimiaceae</taxon>
        <taxon>Lichtheimia</taxon>
    </lineage>
</organism>
<dbReference type="GO" id="GO:0003677">
    <property type="term" value="F:DNA binding"/>
    <property type="evidence" value="ECO:0007669"/>
    <property type="project" value="UniProtKB-KW"/>
</dbReference>
<reference evidence="3" key="1">
    <citation type="submission" date="2013-08" db="EMBL/GenBank/DDBJ databases">
        <title>Gene expansion shapes genome architecture in the human pathogen Lichtheimia corymbifera: an evolutionary genomics analysis in the ancient terrestrial Mucorales (Mucoromycotina).</title>
        <authorList>
            <person name="Schwartze V.U."/>
            <person name="Winter S."/>
            <person name="Shelest E."/>
            <person name="Marcet-Houben M."/>
            <person name="Horn F."/>
            <person name="Wehner S."/>
            <person name="Hoffmann K."/>
            <person name="Riege K."/>
            <person name="Sammeth M."/>
            <person name="Nowrousian M."/>
            <person name="Valiante V."/>
            <person name="Linde J."/>
            <person name="Jacobsen I.D."/>
            <person name="Marz M."/>
            <person name="Brakhage A.A."/>
            <person name="Gabaldon T."/>
            <person name="Bocker S."/>
            <person name="Voigt K."/>
        </authorList>
    </citation>
    <scope>NUCLEOTIDE SEQUENCE [LARGE SCALE GENOMIC DNA]</scope>
    <source>
        <strain evidence="3">FSU 9682</strain>
    </source>
</reference>
<evidence type="ECO:0000313" key="4">
    <source>
        <dbReference type="Proteomes" id="UP000027586"/>
    </source>
</evidence>